<protein>
    <submittedName>
        <fullName evidence="1">Uncharacterized protein</fullName>
    </submittedName>
</protein>
<comment type="caution">
    <text evidence="1">The sequence shown here is derived from an EMBL/GenBank/DDBJ whole genome shotgun (WGS) entry which is preliminary data.</text>
</comment>
<organism evidence="1 2">
    <name type="scientific">Camellia lanceoleosa</name>
    <dbReference type="NCBI Taxonomy" id="1840588"/>
    <lineage>
        <taxon>Eukaryota</taxon>
        <taxon>Viridiplantae</taxon>
        <taxon>Streptophyta</taxon>
        <taxon>Embryophyta</taxon>
        <taxon>Tracheophyta</taxon>
        <taxon>Spermatophyta</taxon>
        <taxon>Magnoliopsida</taxon>
        <taxon>eudicotyledons</taxon>
        <taxon>Gunneridae</taxon>
        <taxon>Pentapetalae</taxon>
        <taxon>asterids</taxon>
        <taxon>Ericales</taxon>
        <taxon>Theaceae</taxon>
        <taxon>Camellia</taxon>
    </lineage>
</organism>
<dbReference type="Proteomes" id="UP001060215">
    <property type="component" value="Chromosome 1"/>
</dbReference>
<gene>
    <name evidence="1" type="ORF">LOK49_LG01G02024</name>
</gene>
<name>A0ACC0J5W2_9ERIC</name>
<accession>A0ACC0J5W2</accession>
<dbReference type="EMBL" id="CM045758">
    <property type="protein sequence ID" value="KAI8032355.1"/>
    <property type="molecule type" value="Genomic_DNA"/>
</dbReference>
<sequence length="75" mass="8672">MGVLPCKRLVLVAFFLLCFISSITATARRFYTETTYEAEKGEDVKFKPKEKGLRDDQDLMTMDYTPARKKPPIHN</sequence>
<reference evidence="1 2" key="1">
    <citation type="journal article" date="2022" name="Plant J.">
        <title>Chromosome-level genome of Camellia lanceoleosa provides a valuable resource for understanding genome evolution and self-incompatibility.</title>
        <authorList>
            <person name="Gong W."/>
            <person name="Xiao S."/>
            <person name="Wang L."/>
            <person name="Liao Z."/>
            <person name="Chang Y."/>
            <person name="Mo W."/>
            <person name="Hu G."/>
            <person name="Li W."/>
            <person name="Zhao G."/>
            <person name="Zhu H."/>
            <person name="Hu X."/>
            <person name="Ji K."/>
            <person name="Xiang X."/>
            <person name="Song Q."/>
            <person name="Yuan D."/>
            <person name="Jin S."/>
            <person name="Zhang L."/>
        </authorList>
    </citation>
    <scope>NUCLEOTIDE SEQUENCE [LARGE SCALE GENOMIC DNA]</scope>
    <source>
        <strain evidence="1">SQ_2022a</strain>
    </source>
</reference>
<keyword evidence="2" id="KW-1185">Reference proteome</keyword>
<evidence type="ECO:0000313" key="2">
    <source>
        <dbReference type="Proteomes" id="UP001060215"/>
    </source>
</evidence>
<evidence type="ECO:0000313" key="1">
    <source>
        <dbReference type="EMBL" id="KAI8032355.1"/>
    </source>
</evidence>
<proteinExistence type="predicted"/>